<proteinExistence type="predicted"/>
<keyword evidence="10" id="KW-1185">Reference proteome</keyword>
<evidence type="ECO:0000256" key="4">
    <source>
        <dbReference type="ARBA" id="ARBA00011738"/>
    </source>
</evidence>
<evidence type="ECO:0000256" key="3">
    <source>
        <dbReference type="ARBA" id="ARBA00001941"/>
    </source>
</evidence>
<dbReference type="Proteomes" id="UP000248395">
    <property type="component" value="Unassembled WGS sequence"/>
</dbReference>
<feature type="domain" description="HD/PDEase" evidence="8">
    <location>
        <begin position="48"/>
        <end position="166"/>
    </location>
</feature>
<dbReference type="OrthoDB" id="9796032at2"/>
<evidence type="ECO:0000259" key="8">
    <source>
        <dbReference type="SMART" id="SM00471"/>
    </source>
</evidence>
<comment type="catalytic activity">
    <reaction evidence="1">
        <text>a 2'-deoxyribonucleoside 5'-phosphate + H2O = a 2'-deoxyribonucleoside + phosphate</text>
        <dbReference type="Rhea" id="RHEA:36167"/>
        <dbReference type="ChEBI" id="CHEBI:15377"/>
        <dbReference type="ChEBI" id="CHEBI:18274"/>
        <dbReference type="ChEBI" id="CHEBI:43474"/>
        <dbReference type="ChEBI" id="CHEBI:65317"/>
        <dbReference type="EC" id="3.1.3.89"/>
    </reaction>
</comment>
<evidence type="ECO:0000256" key="6">
    <source>
        <dbReference type="ARBA" id="ARBA00022723"/>
    </source>
</evidence>
<evidence type="ECO:0000313" key="9">
    <source>
        <dbReference type="EMBL" id="PXX50449.1"/>
    </source>
</evidence>
<reference evidence="9 10" key="1">
    <citation type="submission" date="2018-05" db="EMBL/GenBank/DDBJ databases">
        <title>Genomic Encyclopedia of Type Strains, Phase IV (KMG-IV): sequencing the most valuable type-strain genomes for metagenomic binning, comparative biology and taxonomic classification.</title>
        <authorList>
            <person name="Goeker M."/>
        </authorList>
    </citation>
    <scope>NUCLEOTIDE SEQUENCE [LARGE SCALE GENOMIC DNA]</scope>
    <source>
        <strain evidence="9 10">DSM 25134</strain>
    </source>
</reference>
<keyword evidence="7 9" id="KW-0378">Hydrolase</keyword>
<comment type="caution">
    <text evidence="9">The sequence shown here is derived from an EMBL/GenBank/DDBJ whole genome shotgun (WGS) entry which is preliminary data.</text>
</comment>
<dbReference type="EMBL" id="QJKC01000002">
    <property type="protein sequence ID" value="PXX50449.1"/>
    <property type="molecule type" value="Genomic_DNA"/>
</dbReference>
<dbReference type="InterPro" id="IPR003607">
    <property type="entry name" value="HD/PDEase_dom"/>
</dbReference>
<dbReference type="Gene3D" id="1.10.3210.10">
    <property type="entry name" value="Hypothetical protein af1432"/>
    <property type="match status" value="1"/>
</dbReference>
<comment type="cofactor">
    <cofactor evidence="2">
        <name>Mn(2+)</name>
        <dbReference type="ChEBI" id="CHEBI:29035"/>
    </cofactor>
</comment>
<dbReference type="SMART" id="SM00471">
    <property type="entry name" value="HDc"/>
    <property type="match status" value="1"/>
</dbReference>
<protein>
    <recommendedName>
        <fullName evidence="5">5'-deoxynucleotidase</fullName>
        <ecNumber evidence="5">3.1.3.89</ecNumber>
    </recommendedName>
</protein>
<evidence type="ECO:0000256" key="1">
    <source>
        <dbReference type="ARBA" id="ARBA00001638"/>
    </source>
</evidence>
<evidence type="ECO:0000313" key="10">
    <source>
        <dbReference type="Proteomes" id="UP000248395"/>
    </source>
</evidence>
<keyword evidence="6" id="KW-0479">Metal-binding</keyword>
<comment type="subunit">
    <text evidence="4">Homodimer.</text>
</comment>
<dbReference type="GO" id="GO:0046872">
    <property type="term" value="F:metal ion binding"/>
    <property type="evidence" value="ECO:0007669"/>
    <property type="project" value="UniProtKB-KW"/>
</dbReference>
<dbReference type="SUPFAM" id="SSF109604">
    <property type="entry name" value="HD-domain/PDEase-like"/>
    <property type="match status" value="1"/>
</dbReference>
<gene>
    <name evidence="9" type="ORF">DFR38_10296</name>
</gene>
<organism evidence="9 10">
    <name type="scientific">Aquitalea magnusonii</name>
    <dbReference type="NCBI Taxonomy" id="332411"/>
    <lineage>
        <taxon>Bacteria</taxon>
        <taxon>Pseudomonadati</taxon>
        <taxon>Pseudomonadota</taxon>
        <taxon>Betaproteobacteria</taxon>
        <taxon>Neisseriales</taxon>
        <taxon>Chromobacteriaceae</taxon>
        <taxon>Aquitalea</taxon>
    </lineage>
</organism>
<evidence type="ECO:0000256" key="5">
    <source>
        <dbReference type="ARBA" id="ARBA00012964"/>
    </source>
</evidence>
<dbReference type="EC" id="3.1.3.89" evidence="5"/>
<evidence type="ECO:0000256" key="7">
    <source>
        <dbReference type="ARBA" id="ARBA00022801"/>
    </source>
</evidence>
<comment type="cofactor">
    <cofactor evidence="3">
        <name>Co(2+)</name>
        <dbReference type="ChEBI" id="CHEBI:48828"/>
    </cofactor>
</comment>
<accession>A0A318JPV9</accession>
<dbReference type="PANTHER" id="PTHR11845:SF13">
    <property type="entry name" value="5'-DEOXYNUCLEOTIDASE HDDC2"/>
    <property type="match status" value="1"/>
</dbReference>
<dbReference type="Pfam" id="PF13023">
    <property type="entry name" value="HD_3"/>
    <property type="match status" value="1"/>
</dbReference>
<dbReference type="PANTHER" id="PTHR11845">
    <property type="entry name" value="5'-DEOXYNUCLEOTIDASE HDDC2"/>
    <property type="match status" value="1"/>
</dbReference>
<dbReference type="AlphaFoldDB" id="A0A318JPV9"/>
<dbReference type="InterPro" id="IPR006674">
    <property type="entry name" value="HD_domain"/>
</dbReference>
<name>A0A318JPV9_9NEIS</name>
<dbReference type="CDD" id="cd00077">
    <property type="entry name" value="HDc"/>
    <property type="match status" value="1"/>
</dbReference>
<sequence>MSPPSSFFAGVATVNPSFAVLQKQIDFILEVDKLKSVLRKTKPLGLERYENSAEHSWQAALLALSMAQHAPVPLDIDKVIRMLLIHDLGEIDTGDVIVYAETDSAAREAEELAAIRRICGLLPPEQADGLVALWQEFEARQSAEARFARAMDRLMPILLNLSRQGQSWRENGISKQQVLAMAVSKVSDGCPLAGQWLLHALDAAEQQGFFAAAATADQQKP</sequence>
<dbReference type="GO" id="GO:0002953">
    <property type="term" value="F:5'-deoxynucleotidase activity"/>
    <property type="evidence" value="ECO:0007669"/>
    <property type="project" value="UniProtKB-EC"/>
</dbReference>
<evidence type="ECO:0000256" key="2">
    <source>
        <dbReference type="ARBA" id="ARBA00001936"/>
    </source>
</evidence>
<dbReference type="GO" id="GO:0005737">
    <property type="term" value="C:cytoplasm"/>
    <property type="evidence" value="ECO:0007669"/>
    <property type="project" value="TreeGrafter"/>
</dbReference>
<dbReference type="InterPro" id="IPR039356">
    <property type="entry name" value="YfbR/HDDC2"/>
</dbReference>